<evidence type="ECO:0000313" key="6">
    <source>
        <dbReference type="EMBL" id="GBG25136.1"/>
    </source>
</evidence>
<gene>
    <name evidence="6" type="ORF">FCC1311_013532</name>
</gene>
<feature type="domain" description="Guanylate cyclase" evidence="5">
    <location>
        <begin position="97"/>
        <end position="261"/>
    </location>
</feature>
<dbReference type="EMBL" id="BEYU01000011">
    <property type="protein sequence ID" value="GBG25136.1"/>
    <property type="molecule type" value="Genomic_DNA"/>
</dbReference>
<feature type="region of interest" description="Disordered" evidence="4">
    <location>
        <begin position="1449"/>
        <end position="1510"/>
    </location>
</feature>
<feature type="compositionally biased region" description="Polar residues" evidence="4">
    <location>
        <begin position="1412"/>
        <end position="1424"/>
    </location>
</feature>
<feature type="region of interest" description="Disordered" evidence="4">
    <location>
        <begin position="1962"/>
        <end position="1994"/>
    </location>
</feature>
<dbReference type="InterPro" id="IPR001054">
    <property type="entry name" value="A/G_cyclase"/>
</dbReference>
<evidence type="ECO:0000256" key="4">
    <source>
        <dbReference type="SAM" id="MobiDB-lite"/>
    </source>
</evidence>
<sequence length="2350" mass="252533">MGHITSHDIASHRIASHRITAPARIHACMHAMPPSRTSVEVEAVHREPASSRAAAACLGTESMCTREVKVDAAEVEQRARQSYLESNEANLEEIPGVVAFFDISGFSSLANELKIEEQRETQNQVLSAGIPRLPTQFTVGSSASKIGPLAPSSERLAEILNHTLSGLVNYILMSGGDIIKFAGDALIAIWRSSMQEVGSMAAVACHTALKCTALTSESNAGLQLHTGIGCGQLILGHVGGQLDRWEFFIAGDANTQAALAQEASKRDQVVVSSTVMKKLGTLMDLKPTPIEIELFPQLGHPGYFQIRMVKLLHGNYKFPDKINLAAESMLPMETRILGLATAYIPRPVTKMIENRSANVDEIRKVSVIFFHLLEPLNSPPPREGLLRKYSSASLTDTLEHESMPSSPQHVGISATLPSQENAGESPRNEEPPPLSAAGLLQPPPLALGGTRRLGGKRVDLSVDTSSINGDDNMDFGAASGHTAGDGAHSERQQALDMFLDSIHERVKAVQRAAYSQWGTLRQFIIDDKGCVAIVVMGLPPHYFEDNAARAVKIAANLIHSQGVQASAGICTGTVFCGAIGSEYRAEYSVTGECINLAARLMGKAEPNSALCDAQTYKEAKSNHNFTFSKVSHTLKGYNESVTAYAPGLAAIAEKKTLKQGHLGGGMRASPNQGSMSGQDWVTIGQEQAKADLCRAAFLDRIRPSKAVLLQGPPGAGKSHLLSWVSNVADRKTVDIFYNVAEVSERKTPFSVWKAIVQEMLKFKPKEIDPASQDAADRDSNLKKVLTANRHSTLSSVMAIMSPSEAASAAENLGEHHPLPLESPMITPSGSGPGPSAMPFSSPYISSVSRTSSVSSIRRTGMRGLFGSSAAAAAAASPEDGPDYEWDISNLQTLTGGGAGGGSSSAVGTPVSGPMLVRRGGSNFMAIRSSASADVAHSHVERRRLSSKSRSTPRPLTSTRSFSFNGTDEDRAALAHAIASPNHRPLSLNSPTGGYANAAATGNAPGTPSAGPLAKISHTVGQVGQVLQRSLSMDVTARRIRKKSPIPSHTTTLSADAGIPGASGFPEPLALGQSSNLGAAPALSMASARLSSLSSPAISLDAGQESVGLDERFQTRVLNSYSENPQEEEEEDEDGNEEGQDKDQNDEAKETPRMRADMSDAGDDDYSGDHMSEGGHSMVFVQRSHEGSRRKGSAAEHSLAEGSGGEDSRFGSPGSTRSSINEPGPVNQAAPSPWNTLYDDFPMSASCNNMEEFMYSGDNEIDHPEPIYRTTSMGRPASMPRSLGRNALPLQSPRVRTGSGHYSGIHASGAAPSASTTGSRFLQMSAQSGDHKLLEGSPMLARLRDNGHLRGRRLSSLGHLLPGFVFASADGGAPSSGMTAAPTSGAAPHPLARTPSTDRSSAGTAGDEDGGASTHTASVSGQTTTSHRKRVLSDSSESGLFNSLLHSARPGMFRRSSPTPTPTPPASHPLSPTGRLTHRFSDADLEARSLRSPNENVVEASRGLHGRRGSGTLRAADREDIIEIVLALLDEIGKRGPVVIIIDDAQHLDDASWELLKRAVLHGMDVTAQLQEEVIGVNVKSNTTRRAMPGPSVRFIVAYRTMQETEQLNPHWLELLELCQCESQRVARAQGRREHAADESTDNLMDEEDNDLEEGSLGSAAPMNNSLAPSRLGATQENSVIMTAGNGMAESSAAHSREEHEGLVRNEAGTAHSQELSTMHQAGKPGSTGEQSSDDSVSLDNEHDEDGTKEGKSLRPAWCLVSYTEPLSQRDAANFLTSNRAVGVGSDLLEFLHDSTKGNPGSMLNLFSSLVERGFIRINSLTGMAQVMDGLRNMAPENLLLMSLPAHFVAEVYGRWDNLSTNVLLILKMASVIGKVVLVELLFDVYTKKNQLMRVASTEPSSTAAMVQQEQQQQMQLGGGGQHGLLSPVGGIQGGLRREDSIAELPPQASDASAEFAAAAGTAVQETRPHVARSMTDRPSIGERARSSRRASVNTPYGRDSITLVQDTSEQLILLAGRSQSDNGLRRKTSRFFSRHMSRKLSAKSSSGSNEGTNGEGPVRRLSTSGSLQSLDPMQKAALRAEFFEGIEELKRVGFLSEQTTGETLSFKEDAERSIVYDLMPNKEKRLIHQYILEWYEEDSERIDVAFPTGYDIGTLGYHAMLAEEHLKAFSYFEAGIGDLSSHQGIVGAELEETFEALSFSLKDIASSEILARQLSEQTRSASVEILKRFFRCRALTALCRFYVMRRQWVEARACAKTTAQTCRFARVALQKRETTLKKLIRRMRSLGASRAARDGNWMRRNLATVNDETVLRETVKCGDQARRLLQRIAAMNEKVDAMIRNIDDMSVQMI</sequence>
<keyword evidence="7" id="KW-1185">Reference proteome</keyword>
<dbReference type="Proteomes" id="UP000241890">
    <property type="component" value="Unassembled WGS sequence"/>
</dbReference>
<dbReference type="CDD" id="cd07302">
    <property type="entry name" value="CHD"/>
    <property type="match status" value="2"/>
</dbReference>
<dbReference type="SUPFAM" id="SSF52540">
    <property type="entry name" value="P-loop containing nucleoside triphosphate hydrolases"/>
    <property type="match status" value="1"/>
</dbReference>
<accession>A0A2R5G294</accession>
<feature type="coiled-coil region" evidence="3">
    <location>
        <begin position="2321"/>
        <end position="2348"/>
    </location>
</feature>
<dbReference type="GO" id="GO:0035556">
    <property type="term" value="P:intracellular signal transduction"/>
    <property type="evidence" value="ECO:0007669"/>
    <property type="project" value="InterPro"/>
</dbReference>
<feature type="compositionally biased region" description="Acidic residues" evidence="4">
    <location>
        <begin position="1124"/>
        <end position="1137"/>
    </location>
</feature>
<dbReference type="PANTHER" id="PTHR16305">
    <property type="entry name" value="TESTICULAR SOLUBLE ADENYLYL CYCLASE"/>
    <property type="match status" value="1"/>
</dbReference>
<feature type="compositionally biased region" description="Polar residues" evidence="4">
    <location>
        <begin position="947"/>
        <end position="964"/>
    </location>
</feature>
<dbReference type="Pfam" id="PF00211">
    <property type="entry name" value="Guanylate_cyc"/>
    <property type="match status" value="1"/>
</dbReference>
<dbReference type="SUPFAM" id="SSF55073">
    <property type="entry name" value="Nucleotide cyclase"/>
    <property type="match status" value="2"/>
</dbReference>
<feature type="domain" description="Guanylate cyclase" evidence="5">
    <location>
        <begin position="472"/>
        <end position="601"/>
    </location>
</feature>
<dbReference type="GO" id="GO:0005524">
    <property type="term" value="F:ATP binding"/>
    <property type="evidence" value="ECO:0007669"/>
    <property type="project" value="UniProtKB-KW"/>
</dbReference>
<feature type="compositionally biased region" description="Polar residues" evidence="4">
    <location>
        <begin position="1727"/>
        <end position="1738"/>
    </location>
</feature>
<feature type="compositionally biased region" description="Low complexity" evidence="4">
    <location>
        <begin position="2042"/>
        <end position="2056"/>
    </location>
</feature>
<dbReference type="GO" id="GO:0005737">
    <property type="term" value="C:cytoplasm"/>
    <property type="evidence" value="ECO:0007669"/>
    <property type="project" value="TreeGrafter"/>
</dbReference>
<evidence type="ECO:0000313" key="7">
    <source>
        <dbReference type="Proteomes" id="UP000241890"/>
    </source>
</evidence>
<dbReference type="PROSITE" id="PS50125">
    <property type="entry name" value="GUANYLATE_CYCLASE_2"/>
    <property type="match status" value="2"/>
</dbReference>
<feature type="region of interest" description="Disordered" evidence="4">
    <location>
        <begin position="805"/>
        <end position="837"/>
    </location>
</feature>
<dbReference type="InterPro" id="IPR027417">
    <property type="entry name" value="P-loop_NTPase"/>
</dbReference>
<dbReference type="InParanoid" id="A0A2R5G294"/>
<feature type="region of interest" description="Disordered" evidence="4">
    <location>
        <begin position="1630"/>
        <end position="1669"/>
    </location>
</feature>
<keyword evidence="2" id="KW-0067">ATP-binding</keyword>
<feature type="compositionally biased region" description="Low complexity" evidence="4">
    <location>
        <begin position="822"/>
        <end position="837"/>
    </location>
</feature>
<feature type="region of interest" description="Disordered" evidence="4">
    <location>
        <begin position="930"/>
        <end position="964"/>
    </location>
</feature>
<keyword evidence="1" id="KW-0547">Nucleotide-binding</keyword>
<name>A0A2R5G294_9STRA</name>
<dbReference type="InterPro" id="IPR029787">
    <property type="entry name" value="Nucleotide_cyclase"/>
</dbReference>
<feature type="compositionally biased region" description="Acidic residues" evidence="4">
    <location>
        <begin position="1638"/>
        <end position="1653"/>
    </location>
</feature>
<organism evidence="6 7">
    <name type="scientific">Hondaea fermentalgiana</name>
    <dbReference type="NCBI Taxonomy" id="2315210"/>
    <lineage>
        <taxon>Eukaryota</taxon>
        <taxon>Sar</taxon>
        <taxon>Stramenopiles</taxon>
        <taxon>Bigyra</taxon>
        <taxon>Labyrinthulomycetes</taxon>
        <taxon>Thraustochytrida</taxon>
        <taxon>Thraustochytriidae</taxon>
        <taxon>Hondaea</taxon>
    </lineage>
</organism>
<feature type="compositionally biased region" description="Basic and acidic residues" evidence="4">
    <location>
        <begin position="1478"/>
        <end position="1488"/>
    </location>
</feature>
<dbReference type="GO" id="GO:0009190">
    <property type="term" value="P:cyclic nucleotide biosynthetic process"/>
    <property type="evidence" value="ECO:0007669"/>
    <property type="project" value="InterPro"/>
</dbReference>
<evidence type="ECO:0000256" key="3">
    <source>
        <dbReference type="SAM" id="Coils"/>
    </source>
</evidence>
<reference evidence="6 7" key="1">
    <citation type="submission" date="2017-12" db="EMBL/GenBank/DDBJ databases">
        <title>Sequencing, de novo assembly and annotation of complete genome of a new Thraustochytrid species, strain FCC1311.</title>
        <authorList>
            <person name="Sedici K."/>
            <person name="Godart F."/>
            <person name="Aiese Cigliano R."/>
            <person name="Sanseverino W."/>
            <person name="Barakat M."/>
            <person name="Ortet P."/>
            <person name="Marechal E."/>
            <person name="Cagnac O."/>
            <person name="Amato A."/>
        </authorList>
    </citation>
    <scope>NUCLEOTIDE SEQUENCE [LARGE SCALE GENOMIC DNA]</scope>
</reference>
<feature type="region of interest" description="Disordered" evidence="4">
    <location>
        <begin position="1718"/>
        <end position="1750"/>
    </location>
</feature>
<keyword evidence="3" id="KW-0175">Coiled coil</keyword>
<evidence type="ECO:0000256" key="2">
    <source>
        <dbReference type="ARBA" id="ARBA00022840"/>
    </source>
</evidence>
<evidence type="ECO:0000259" key="5">
    <source>
        <dbReference type="PROSITE" id="PS50125"/>
    </source>
</evidence>
<dbReference type="GO" id="GO:0004016">
    <property type="term" value="F:adenylate cyclase activity"/>
    <property type="evidence" value="ECO:0007669"/>
    <property type="project" value="TreeGrafter"/>
</dbReference>
<feature type="region of interest" description="Disordered" evidence="4">
    <location>
        <begin position="1372"/>
        <end position="1436"/>
    </location>
</feature>
<dbReference type="Gene3D" id="3.30.70.1230">
    <property type="entry name" value="Nucleotide cyclase"/>
    <property type="match status" value="2"/>
</dbReference>
<evidence type="ECO:0000256" key="1">
    <source>
        <dbReference type="ARBA" id="ARBA00022741"/>
    </source>
</evidence>
<dbReference type="OrthoDB" id="194468at2759"/>
<feature type="region of interest" description="Disordered" evidence="4">
    <location>
        <begin position="464"/>
        <end position="489"/>
    </location>
</feature>
<feature type="region of interest" description="Disordered" evidence="4">
    <location>
        <begin position="396"/>
        <end position="452"/>
    </location>
</feature>
<protein>
    <submittedName>
        <fullName evidence="6">Adenylate cyclase type 10</fullName>
    </submittedName>
</protein>
<proteinExistence type="predicted"/>
<feature type="region of interest" description="Disordered" evidence="4">
    <location>
        <begin position="1118"/>
        <end position="1232"/>
    </location>
</feature>
<dbReference type="PANTHER" id="PTHR16305:SF28">
    <property type="entry name" value="GUANYLATE CYCLASE DOMAIN-CONTAINING PROTEIN"/>
    <property type="match status" value="1"/>
</dbReference>
<comment type="caution">
    <text evidence="6">The sequence shown here is derived from an EMBL/GenBank/DDBJ whole genome shotgun (WGS) entry which is preliminary data.</text>
</comment>
<feature type="compositionally biased region" description="Basic and acidic residues" evidence="4">
    <location>
        <begin position="1138"/>
        <end position="1157"/>
    </location>
</feature>
<feature type="compositionally biased region" description="Polar residues" evidence="4">
    <location>
        <begin position="1393"/>
        <end position="1402"/>
    </location>
</feature>
<feature type="region of interest" description="Disordered" evidence="4">
    <location>
        <begin position="2035"/>
        <end position="2067"/>
    </location>
</feature>